<dbReference type="GO" id="GO:0005096">
    <property type="term" value="F:GTPase activator activity"/>
    <property type="evidence" value="ECO:0007669"/>
    <property type="project" value="InterPro"/>
</dbReference>
<dbReference type="Pfam" id="PF23013">
    <property type="entry name" value="IML1_N"/>
    <property type="match status" value="1"/>
</dbReference>
<dbReference type="Pfam" id="PF12257">
    <property type="entry name" value="IML1"/>
    <property type="match status" value="1"/>
</dbReference>
<dbReference type="STRING" id="69004.A0A182Q5V5"/>
<evidence type="ECO:0000313" key="5">
    <source>
        <dbReference type="EnsemblMetazoa" id="AFAF003667-PA"/>
    </source>
</evidence>
<dbReference type="Pfam" id="PF19418">
    <property type="entry name" value="DEPDC5_CTD"/>
    <property type="match status" value="1"/>
</dbReference>
<dbReference type="VEuPathDB" id="VectorBase:AFAF003667"/>
<dbReference type="GO" id="GO:1904262">
    <property type="term" value="P:negative regulation of TORC1 signaling"/>
    <property type="evidence" value="ECO:0007669"/>
    <property type="project" value="TreeGrafter"/>
</dbReference>
<feature type="domain" description="IML1 N-terminal double psi beta-barrel" evidence="4">
    <location>
        <begin position="4"/>
        <end position="87"/>
    </location>
</feature>
<sequence>MIQKLFKLVTHQKTFSTEDLVLNQKEHPDLKLNDIVEIYLPDDEGCRLLLQVTSHNKDFNSRETISVEVNVATTFNLKAYNDVYMRVVDPADVALDSVEITFKDQYIGRSEMWRLKTRLTNTCVYLNKKIESCEGCIRCQVYEMWSQGERVACGVINEDTKVVFRSNTSMVYLFVQMSSEMWDFDIYGDLYFEKAVNGFLADLYKKWQKLGSNHEVTIVLFSRTFYAAKSLDEFPPHMRECLQIDYRGRFYEDFYRVAIQNERCDDWSTTLVQLRRLFTGYRDVVLKYHERSDLPAGKRIPPATNSTAAQGNFLEVLNISLNVFEKHFLDRSFDRTGQLSVVITPGVGVFEVDRELTNITKQRIIDNGVGSDLVCVGEQPLHAVPLLKFHNKDTHTSIDDYSMPHWINLSFYSTNKKLPYSTFIPRIKPPPAIGGSTEPQPPVPSGTGKIRLPKQTVDKNNEYIHNCLFDYDAYDDQIFQLPAVHGTSSLQRMARTKKTSVPSLDGFGTYARASEWEQDALSPSRLRRKMSDPDIHHASNSLLNASVASRSSSPNTSDILGMPKPALITSPIIEGRTGTFGSSSGPVVRTGRALINPFDPSHVTIKLTSNRRRWTHIFPKGPQGVLIQQHHYQAVPAATQPSSYFVDLDSSSEYAHTSTCTWGRVRHGSTASFDSRLNEDDLKWITENGCTRKKSILHSPAGPHVPVTPSKSLTLLWGATGEQEWTPALTTGVDWKSLTIPACLPITTDYFPDKRSLHNDYVVSDYTLLPEDFNADYAQNRAVYKKPLSTDEVFKELVSQRLAQGFQLIVLPDKSATNPPHAPCCGGHLQPTSYFATASSVLRRQPPQEPTKEYLLSIGRIFHRISLSGSAITVTRYRPRHPYPPINVDYRYRFHAPQHDTYEVSGVHFTTEKLENFNWNYMDQYICTRGDTDYPLHENMKYWRYRMYLLPKDDPAMKKILDGTVRRCDIYHEDSPFPPDRQSCNDFVRFVEAHLNKIKKIQPAKKTRGCPQQTHLTRRRHSTSILSRPPPNQVTAPQPFRDRVLSNRLPEKSKFSMVDGLNCIITAPVMVIIFILITTLHPNAFISLALSPVPETIIRVDLSILKRILARTGSKVLDKSGSAIQTASPVGGAAGALVSSTAGTNGTSSPGAIVGVGSPMTVSSVGGRTTVDGIPLSTLNTATEQGLPEDGDDFGGEGGKLKPTATLQEIFDALRHPVHGVGFLAPAQSMPSCTFVSYDAINWLQNRIEGPCQPIEILEEMRRNRLICHASGDFNKPVVAGFCLYYIARQDKESQEYVPPLGDLAAFENEWMEVEIRHPDLTRPIEPHDRGVPTFLHETIDLLEEENALLDGLLYKQTHLEIDIGSKSDRTEWGHARYHRRMLPGHAYEIVVQWITASGPIVYDLIYGWCRKAQPCGFQLVTIPADPLAEPFTEKSDPLRGPIFIPLDIDCLKQHRSCLFQEFPKESWSRRLLLFQEAIVRRFGFMRCTVETKTGSNQVSLDLQYVHCSGNMFLLVPNPNMGLRSRQRLASGGSTMKKPIAFINRYSASYESQMVAPTGHEPSYITRHVTGVKGNTKDDGEVIRRTGFLWSWNHMIPNKKWKSLVIAQTDDLFQLKMLRDFKEFCSNADQRLLTFWESCWELKEKASLERT</sequence>
<dbReference type="InterPro" id="IPR048255">
    <property type="entry name" value="IML1_N"/>
</dbReference>
<dbReference type="InterPro" id="IPR027244">
    <property type="entry name" value="IML1"/>
</dbReference>
<dbReference type="EnsemblMetazoa" id="AFAF003667-RA">
    <property type="protein sequence ID" value="AFAF003667-PA"/>
    <property type="gene ID" value="AFAF003667"/>
</dbReference>
<feature type="region of interest" description="Disordered" evidence="1">
    <location>
        <begin position="432"/>
        <end position="452"/>
    </location>
</feature>
<dbReference type="GO" id="GO:0005765">
    <property type="term" value="C:lysosomal membrane"/>
    <property type="evidence" value="ECO:0007669"/>
    <property type="project" value="TreeGrafter"/>
</dbReference>
<dbReference type="GO" id="GO:0034198">
    <property type="term" value="P:cellular response to amino acid starvation"/>
    <property type="evidence" value="ECO:0007669"/>
    <property type="project" value="TreeGrafter"/>
</dbReference>
<dbReference type="InterPro" id="IPR055213">
    <property type="entry name" value="IML1_double_psi_beta_barrel"/>
</dbReference>
<protein>
    <recommendedName>
        <fullName evidence="7">DEP domain-containing protein</fullName>
    </recommendedName>
</protein>
<evidence type="ECO:0000256" key="1">
    <source>
        <dbReference type="SAM" id="MobiDB-lite"/>
    </source>
</evidence>
<feature type="domain" description="DEPDC5 C-terminal" evidence="3">
    <location>
        <begin position="1302"/>
        <end position="1629"/>
    </location>
</feature>
<feature type="domain" description="Vacuolar membrane-associated protein Iml1 N-terminal" evidence="2">
    <location>
        <begin position="98"/>
        <end position="389"/>
    </location>
</feature>
<dbReference type="GO" id="GO:1990130">
    <property type="term" value="C:GATOR1 complex"/>
    <property type="evidence" value="ECO:0007669"/>
    <property type="project" value="TreeGrafter"/>
</dbReference>
<evidence type="ECO:0000259" key="2">
    <source>
        <dbReference type="Pfam" id="PF12257"/>
    </source>
</evidence>
<dbReference type="PANTHER" id="PTHR13179">
    <property type="entry name" value="DEP DOMAIN CONTAINING PROTEIN 5"/>
    <property type="match status" value="1"/>
</dbReference>
<name>A0A182Q5V5_9DIPT</name>
<accession>A0A182Q5V5</accession>
<evidence type="ECO:0000259" key="4">
    <source>
        <dbReference type="Pfam" id="PF23013"/>
    </source>
</evidence>
<dbReference type="PANTHER" id="PTHR13179:SF8">
    <property type="entry name" value="GATOR COMPLEX PROTEIN DEPDC5"/>
    <property type="match status" value="1"/>
</dbReference>
<proteinExistence type="predicted"/>
<evidence type="ECO:0008006" key="7">
    <source>
        <dbReference type="Google" id="ProtNLM"/>
    </source>
</evidence>
<reference evidence="5" key="2">
    <citation type="submission" date="2020-05" db="UniProtKB">
        <authorList>
            <consortium name="EnsemblMetazoa"/>
        </authorList>
    </citation>
    <scope>IDENTIFICATION</scope>
    <source>
        <strain evidence="5">FAR1</strain>
    </source>
</reference>
<organism evidence="5 6">
    <name type="scientific">Anopheles farauti</name>
    <dbReference type="NCBI Taxonomy" id="69004"/>
    <lineage>
        <taxon>Eukaryota</taxon>
        <taxon>Metazoa</taxon>
        <taxon>Ecdysozoa</taxon>
        <taxon>Arthropoda</taxon>
        <taxon>Hexapoda</taxon>
        <taxon>Insecta</taxon>
        <taxon>Pterygota</taxon>
        <taxon>Neoptera</taxon>
        <taxon>Endopterygota</taxon>
        <taxon>Diptera</taxon>
        <taxon>Nematocera</taxon>
        <taxon>Culicoidea</taxon>
        <taxon>Culicidae</taxon>
        <taxon>Anophelinae</taxon>
        <taxon>Anopheles</taxon>
    </lineage>
</organism>
<feature type="region of interest" description="Disordered" evidence="1">
    <location>
        <begin position="1002"/>
        <end position="1038"/>
    </location>
</feature>
<evidence type="ECO:0000313" key="6">
    <source>
        <dbReference type="Proteomes" id="UP000075886"/>
    </source>
</evidence>
<dbReference type="InterPro" id="IPR045838">
    <property type="entry name" value="DEPDC5_CTD"/>
</dbReference>
<keyword evidence="6" id="KW-1185">Reference proteome</keyword>
<dbReference type="Proteomes" id="UP000075886">
    <property type="component" value="Unassembled WGS sequence"/>
</dbReference>
<evidence type="ECO:0000259" key="3">
    <source>
        <dbReference type="Pfam" id="PF19418"/>
    </source>
</evidence>
<reference evidence="6" key="1">
    <citation type="submission" date="2014-01" db="EMBL/GenBank/DDBJ databases">
        <title>The Genome Sequence of Anopheles farauti FAR1 (V2).</title>
        <authorList>
            <consortium name="The Broad Institute Genomics Platform"/>
            <person name="Neafsey D.E."/>
            <person name="Besansky N."/>
            <person name="Howell P."/>
            <person name="Walton C."/>
            <person name="Young S.K."/>
            <person name="Zeng Q."/>
            <person name="Gargeya S."/>
            <person name="Fitzgerald M."/>
            <person name="Haas B."/>
            <person name="Abouelleil A."/>
            <person name="Allen A.W."/>
            <person name="Alvarado L."/>
            <person name="Arachchi H.M."/>
            <person name="Berlin A.M."/>
            <person name="Chapman S.B."/>
            <person name="Gainer-Dewar J."/>
            <person name="Goldberg J."/>
            <person name="Griggs A."/>
            <person name="Gujja S."/>
            <person name="Hansen M."/>
            <person name="Howarth C."/>
            <person name="Imamovic A."/>
            <person name="Ireland A."/>
            <person name="Larimer J."/>
            <person name="McCowan C."/>
            <person name="Murphy C."/>
            <person name="Pearson M."/>
            <person name="Poon T.W."/>
            <person name="Priest M."/>
            <person name="Roberts A."/>
            <person name="Saif S."/>
            <person name="Shea T."/>
            <person name="Sisk P."/>
            <person name="Sykes S."/>
            <person name="Wortman J."/>
            <person name="Nusbaum C."/>
            <person name="Birren B."/>
        </authorList>
    </citation>
    <scope>NUCLEOTIDE SEQUENCE [LARGE SCALE GENOMIC DNA]</scope>
    <source>
        <strain evidence="6">FAR1</strain>
    </source>
</reference>
<dbReference type="EMBL" id="AXCN02000441">
    <property type="status" value="NOT_ANNOTATED_CDS"/>
    <property type="molecule type" value="Genomic_DNA"/>
</dbReference>
<dbReference type="GO" id="GO:0010508">
    <property type="term" value="P:positive regulation of autophagy"/>
    <property type="evidence" value="ECO:0007669"/>
    <property type="project" value="TreeGrafter"/>
</dbReference>